<dbReference type="EMBL" id="JACVVK020000051">
    <property type="protein sequence ID" value="KAK7498452.1"/>
    <property type="molecule type" value="Genomic_DNA"/>
</dbReference>
<dbReference type="PANTHER" id="PTHR34154:SF3">
    <property type="entry name" value="ALKALI-SENSITIVE LINKAGE PROTEIN 1"/>
    <property type="match status" value="1"/>
</dbReference>
<dbReference type="SUPFAM" id="SSF51445">
    <property type="entry name" value="(Trans)glycosidases"/>
    <property type="match status" value="1"/>
</dbReference>
<dbReference type="AlphaFoldDB" id="A0ABD0LG45"/>
<feature type="signal peptide" evidence="1">
    <location>
        <begin position="1"/>
        <end position="20"/>
    </location>
</feature>
<keyword evidence="1" id="KW-0732">Signal</keyword>
<dbReference type="InterPro" id="IPR024655">
    <property type="entry name" value="Asl1_glyco_hydro_catalytic"/>
</dbReference>
<dbReference type="Pfam" id="PF11790">
    <property type="entry name" value="Glyco_hydro_cc"/>
    <property type="match status" value="1"/>
</dbReference>
<feature type="domain" description="Asl1-like glycosyl hydrolase catalytic" evidence="2">
    <location>
        <begin position="46"/>
        <end position="273"/>
    </location>
</feature>
<organism evidence="3 4">
    <name type="scientific">Batillaria attramentaria</name>
    <dbReference type="NCBI Taxonomy" id="370345"/>
    <lineage>
        <taxon>Eukaryota</taxon>
        <taxon>Metazoa</taxon>
        <taxon>Spiralia</taxon>
        <taxon>Lophotrochozoa</taxon>
        <taxon>Mollusca</taxon>
        <taxon>Gastropoda</taxon>
        <taxon>Caenogastropoda</taxon>
        <taxon>Sorbeoconcha</taxon>
        <taxon>Cerithioidea</taxon>
        <taxon>Batillariidae</taxon>
        <taxon>Batillaria</taxon>
    </lineage>
</organism>
<keyword evidence="4" id="KW-1185">Reference proteome</keyword>
<name>A0ABD0LG45_9CAEN</name>
<sequence>MPTLATCLLVSYLVVSGVFSLLLSDDHVSEKKGVGISHRSLLCGDFDVYRGRVAWWYDWGDNPTYWTSNTQYSGCGDLLENRVAMVWGWSSRHNGHVIPSDAHYILGYNEPNNPDQAHLTPAEAASHWPEIERMAGNRPLVGPSAILCGHVKCDETLWEWMDHFFQLCHGCRVDYLAAHLYKGNAQKEMAFLERMYQRYHKKIWVTEFALPNNHTEEAQINYMKEILPRLEASPIVARYAWFSSRHLKDAFVMHTASLLEANSSTLTPVGKFYLDFHRSG</sequence>
<evidence type="ECO:0000259" key="2">
    <source>
        <dbReference type="Pfam" id="PF11790"/>
    </source>
</evidence>
<evidence type="ECO:0000256" key="1">
    <source>
        <dbReference type="SAM" id="SignalP"/>
    </source>
</evidence>
<dbReference type="InterPro" id="IPR017853">
    <property type="entry name" value="GH"/>
</dbReference>
<dbReference type="Proteomes" id="UP001519460">
    <property type="component" value="Unassembled WGS sequence"/>
</dbReference>
<dbReference type="PANTHER" id="PTHR34154">
    <property type="entry name" value="ALKALI-SENSITIVE LINKAGE PROTEIN 1"/>
    <property type="match status" value="1"/>
</dbReference>
<proteinExistence type="predicted"/>
<gene>
    <name evidence="3" type="ORF">BaRGS_00010406</name>
</gene>
<accession>A0ABD0LG45</accession>
<evidence type="ECO:0000313" key="3">
    <source>
        <dbReference type="EMBL" id="KAK7498452.1"/>
    </source>
</evidence>
<dbReference type="Gene3D" id="3.20.20.80">
    <property type="entry name" value="Glycosidases"/>
    <property type="match status" value="1"/>
</dbReference>
<protein>
    <recommendedName>
        <fullName evidence="2">Asl1-like glycosyl hydrolase catalytic domain-containing protein</fullName>
    </recommendedName>
</protein>
<comment type="caution">
    <text evidence="3">The sequence shown here is derived from an EMBL/GenBank/DDBJ whole genome shotgun (WGS) entry which is preliminary data.</text>
</comment>
<dbReference type="InterPro" id="IPR053183">
    <property type="entry name" value="ASL1"/>
</dbReference>
<reference evidence="3 4" key="1">
    <citation type="journal article" date="2023" name="Sci. Data">
        <title>Genome assembly of the Korean intertidal mud-creeper Batillaria attramentaria.</title>
        <authorList>
            <person name="Patra A.K."/>
            <person name="Ho P.T."/>
            <person name="Jun S."/>
            <person name="Lee S.J."/>
            <person name="Kim Y."/>
            <person name="Won Y.J."/>
        </authorList>
    </citation>
    <scope>NUCLEOTIDE SEQUENCE [LARGE SCALE GENOMIC DNA]</scope>
    <source>
        <strain evidence="3">Wonlab-2016</strain>
    </source>
</reference>
<evidence type="ECO:0000313" key="4">
    <source>
        <dbReference type="Proteomes" id="UP001519460"/>
    </source>
</evidence>
<feature type="chain" id="PRO_5044742989" description="Asl1-like glycosyl hydrolase catalytic domain-containing protein" evidence="1">
    <location>
        <begin position="21"/>
        <end position="280"/>
    </location>
</feature>